<name>A0A3D8L9Y7_9BACT</name>
<comment type="caution">
    <text evidence="1">The sequence shown here is derived from an EMBL/GenBank/DDBJ whole genome shotgun (WGS) entry which is preliminary data.</text>
</comment>
<dbReference type="Proteomes" id="UP000256708">
    <property type="component" value="Unassembled WGS sequence"/>
</dbReference>
<accession>A0A3D8L9Y7</accession>
<evidence type="ECO:0000313" key="1">
    <source>
        <dbReference type="EMBL" id="RDV14241.1"/>
    </source>
</evidence>
<evidence type="ECO:0000313" key="2">
    <source>
        <dbReference type="Proteomes" id="UP000256708"/>
    </source>
</evidence>
<protein>
    <submittedName>
        <fullName evidence="1">DUF4288 domain-containing protein</fullName>
    </submittedName>
</protein>
<dbReference type="InterPro" id="IPR025630">
    <property type="entry name" value="DUF4288"/>
</dbReference>
<dbReference type="Pfam" id="PF14119">
    <property type="entry name" value="DUF4288"/>
    <property type="match status" value="1"/>
</dbReference>
<dbReference type="AlphaFoldDB" id="A0A3D8L9Y7"/>
<organism evidence="1 2">
    <name type="scientific">Pontibacter diazotrophicus</name>
    <dbReference type="NCBI Taxonomy" id="1400979"/>
    <lineage>
        <taxon>Bacteria</taxon>
        <taxon>Pseudomonadati</taxon>
        <taxon>Bacteroidota</taxon>
        <taxon>Cytophagia</taxon>
        <taxon>Cytophagales</taxon>
        <taxon>Hymenobacteraceae</taxon>
        <taxon>Pontibacter</taxon>
    </lineage>
</organism>
<dbReference type="OrthoDB" id="794805at2"/>
<gene>
    <name evidence="1" type="ORF">DXT99_15735</name>
</gene>
<reference evidence="2" key="1">
    <citation type="submission" date="2018-08" db="EMBL/GenBank/DDBJ databases">
        <authorList>
            <person name="Liu Z.-W."/>
            <person name="Du Z.-J."/>
        </authorList>
    </citation>
    <scope>NUCLEOTIDE SEQUENCE [LARGE SCALE GENOMIC DNA]</scope>
    <source>
        <strain evidence="2">H4X</strain>
    </source>
</reference>
<dbReference type="EMBL" id="QRGR01000017">
    <property type="protein sequence ID" value="RDV14241.1"/>
    <property type="molecule type" value="Genomic_DNA"/>
</dbReference>
<keyword evidence="2" id="KW-1185">Reference proteome</keyword>
<proteinExistence type="predicted"/>
<dbReference type="RefSeq" id="WP_115566532.1">
    <property type="nucleotide sequence ID" value="NZ_QRGR01000017.1"/>
</dbReference>
<sequence length="235" mass="27968">MDEFLSQWKIDPKEARQSEKTATITIVLKYVNTDNFMEIPPDERKAIIRRILQQQYARLKKDFSLRNIKLERKRTEPRVLEAQMKLKDLFDLQAKEYVLNIIVKDIEGIARVESKEGKEEKPDAFYAVKARYAILIEGITSGLQTYEERIVLLKAKNEEEAEKKALKILPAQEQPYLGSEKRYVWYKFEEIINIQETHARELSDFNEEGIEIYSERKVRRMRPGDEWILPYRPKQ</sequence>